<dbReference type="InterPro" id="IPR001789">
    <property type="entry name" value="Sig_transdc_resp-reg_receiver"/>
</dbReference>
<evidence type="ECO:0000313" key="7">
    <source>
        <dbReference type="Proteomes" id="UP000006053"/>
    </source>
</evidence>
<dbReference type="Proteomes" id="UP000006053">
    <property type="component" value="Chromosome"/>
</dbReference>
<organism evidence="6 7">
    <name type="scientific">Desulfitobacterium dehalogenans (strain ATCC 51507 / DSM 9161 / JW/IU-DC1)</name>
    <dbReference type="NCBI Taxonomy" id="756499"/>
    <lineage>
        <taxon>Bacteria</taxon>
        <taxon>Bacillati</taxon>
        <taxon>Bacillota</taxon>
        <taxon>Clostridia</taxon>
        <taxon>Eubacteriales</taxon>
        <taxon>Desulfitobacteriaceae</taxon>
        <taxon>Desulfitobacterium</taxon>
    </lineage>
</organism>
<evidence type="ECO:0000256" key="3">
    <source>
        <dbReference type="ARBA" id="ARBA00024867"/>
    </source>
</evidence>
<dbReference type="InterPro" id="IPR050595">
    <property type="entry name" value="Bact_response_regulator"/>
</dbReference>
<evidence type="ECO:0000256" key="2">
    <source>
        <dbReference type="ARBA" id="ARBA00022553"/>
    </source>
</evidence>
<dbReference type="HOGENOM" id="CLU_138415_0_0_9"/>
<evidence type="ECO:0000256" key="4">
    <source>
        <dbReference type="PROSITE-ProRule" id="PRU00169"/>
    </source>
</evidence>
<dbReference type="SMART" id="SM00448">
    <property type="entry name" value="REC"/>
    <property type="match status" value="1"/>
</dbReference>
<proteinExistence type="predicted"/>
<feature type="domain" description="Response regulatory" evidence="5">
    <location>
        <begin position="2"/>
        <end position="121"/>
    </location>
</feature>
<accession>I4A3P8</accession>
<dbReference type="RefSeq" id="WP_014792081.1">
    <property type="nucleotide sequence ID" value="NC_018017.1"/>
</dbReference>
<dbReference type="STRING" id="756499.Desde_0088"/>
<dbReference type="EMBL" id="CP003348">
    <property type="protein sequence ID" value="AFL98582.1"/>
    <property type="molecule type" value="Genomic_DNA"/>
</dbReference>
<dbReference type="PANTHER" id="PTHR44591:SF21">
    <property type="entry name" value="TWO-COMPONENT RESPONSE REGULATOR"/>
    <property type="match status" value="1"/>
</dbReference>
<feature type="modified residue" description="4-aspartylphosphate" evidence="4">
    <location>
        <position position="59"/>
    </location>
</feature>
<dbReference type="PROSITE" id="PS50110">
    <property type="entry name" value="RESPONSE_REGULATORY"/>
    <property type="match status" value="1"/>
</dbReference>
<dbReference type="GO" id="GO:0000160">
    <property type="term" value="P:phosphorelay signal transduction system"/>
    <property type="evidence" value="ECO:0007669"/>
    <property type="project" value="InterPro"/>
</dbReference>
<dbReference type="eggNOG" id="COG3279">
    <property type="taxonomic scope" value="Bacteria"/>
</dbReference>
<evidence type="ECO:0000259" key="5">
    <source>
        <dbReference type="PROSITE" id="PS50110"/>
    </source>
</evidence>
<dbReference type="OrthoDB" id="9802383at2"/>
<dbReference type="KEGG" id="ddh:Desde_0088"/>
<dbReference type="AlphaFoldDB" id="I4A3P8"/>
<evidence type="ECO:0000313" key="6">
    <source>
        <dbReference type="EMBL" id="AFL98582.1"/>
    </source>
</evidence>
<evidence type="ECO:0000256" key="1">
    <source>
        <dbReference type="ARBA" id="ARBA00018672"/>
    </source>
</evidence>
<protein>
    <recommendedName>
        <fullName evidence="1">Stage 0 sporulation protein A homolog</fullName>
    </recommendedName>
</protein>
<dbReference type="Gene3D" id="3.40.50.2300">
    <property type="match status" value="1"/>
</dbReference>
<keyword evidence="2 4" id="KW-0597">Phosphoprotein</keyword>
<dbReference type="InterPro" id="IPR011006">
    <property type="entry name" value="CheY-like_superfamily"/>
</dbReference>
<name>I4A3P8_DESDJ</name>
<reference evidence="6 7" key="2">
    <citation type="journal article" date="2015" name="J. Bacteriol.">
        <title>Genomic, proteomic, and biochemical analysis of the organohalide respiratory pathway in Desulfitobacterium dehalogenans.</title>
        <authorList>
            <person name="Kruse T."/>
            <person name="van de Pas B.A."/>
            <person name="Atteia A."/>
            <person name="Krab K."/>
            <person name="Hagen W.R."/>
            <person name="Goodwin L."/>
            <person name="Chain P."/>
            <person name="Boeren S."/>
            <person name="Maphosa F."/>
            <person name="Schraa G."/>
            <person name="de Vos W.M."/>
            <person name="van der Oost J."/>
            <person name="Smidt H."/>
            <person name="Stams A.J."/>
        </authorList>
    </citation>
    <scope>NUCLEOTIDE SEQUENCE [LARGE SCALE GENOMIC DNA]</scope>
    <source>
        <strain evidence="7">ATCC 51507 / DSM 9161 / JW/IU-DC1</strain>
    </source>
</reference>
<sequence>MKIALCDDIPLLRRILEEIIREYEAGRNVRFQIHQFGSGEELLRQAEKEQIRFDLIFLDQCMKKLSGAETALRIREYDTVCQIVFCTGSGAHPQFAEASPLRILEKPINMEDIYAILDKVISDSKPLGNSW</sequence>
<reference evidence="7" key="1">
    <citation type="submission" date="2012-06" db="EMBL/GenBank/DDBJ databases">
        <title>Complete sequence of Desulfitobacterium dehalogenans ATCC 51507.</title>
        <authorList>
            <person name="Lucas S."/>
            <person name="Han J."/>
            <person name="Lapidus A."/>
            <person name="Cheng J.-F."/>
            <person name="Goodwin L."/>
            <person name="Pitluck S."/>
            <person name="Peters L."/>
            <person name="Ovchinnikova G."/>
            <person name="Teshima H."/>
            <person name="Detter J.C."/>
            <person name="Han C."/>
            <person name="Tapia R."/>
            <person name="Land M."/>
            <person name="Hauser L."/>
            <person name="Kyrpides N."/>
            <person name="Ivanova N."/>
            <person name="Pagani I."/>
            <person name="Kruse T."/>
            <person name="de Vos W.M."/>
            <person name="Smidt H."/>
            <person name="Woyke T."/>
        </authorList>
    </citation>
    <scope>NUCLEOTIDE SEQUENCE [LARGE SCALE GENOMIC DNA]</scope>
    <source>
        <strain evidence="7">ATCC 51507 / DSM 9161 / JW/IU-DC1</strain>
    </source>
</reference>
<comment type="function">
    <text evidence="3">May play the central regulatory role in sporulation. It may be an element of the effector pathway responsible for the activation of sporulation genes in response to nutritional stress. Spo0A may act in concert with spo0H (a sigma factor) to control the expression of some genes that are critical to the sporulation process.</text>
</comment>
<dbReference type="Pfam" id="PF00072">
    <property type="entry name" value="Response_reg"/>
    <property type="match status" value="1"/>
</dbReference>
<dbReference type="PANTHER" id="PTHR44591">
    <property type="entry name" value="STRESS RESPONSE REGULATOR PROTEIN 1"/>
    <property type="match status" value="1"/>
</dbReference>
<dbReference type="SUPFAM" id="SSF52172">
    <property type="entry name" value="CheY-like"/>
    <property type="match status" value="1"/>
</dbReference>
<keyword evidence="7" id="KW-1185">Reference proteome</keyword>
<gene>
    <name evidence="6" type="ordered locus">Desde_0088</name>
</gene>